<dbReference type="CDD" id="cd07710">
    <property type="entry name" value="arylsulfatase_Sdsa1-like_MBL-fold"/>
    <property type="match status" value="1"/>
</dbReference>
<dbReference type="SMART" id="SM00849">
    <property type="entry name" value="Lactamase_B"/>
    <property type="match status" value="1"/>
</dbReference>
<sequence length="636" mass="69218">MNLPTHCAHPATVDFQRLVAGQQPPPDDEDAADARRGFLGSIPDAAILRPDGAPVWNLAAYGFLAEEQAPDTVNPLLWRQARLNREHGLFQVTKRIFQVRGFDLANITFIETDSGVLAFDALTVPETAAAALALYRAHRGERPLLAVIYSHSHVDHFGGAPGLVRQADVDAGRVQIIAPAGFLHAAVAENVMAGPAMARRAQFQFGHTLPVGPAGQVDSGLGKNMPRGRPGLIAPTREIAQPHEVIEIDGLVLEFQLAPETEAPAEMHLFIPSEGALNLAENATHTLHNLCPLRGAKVRDALAWSKYLNEALHRYGPRTEVILGQHHWPTWGRERAVRFLAEQRDLYRYLHDQTVRLMNHGLKPAEIAERLQLPPGLAGRWHARGFYGTVSHNVKAIYQHYLSWYDAHPANLNRLPPVHAARKYVAYMGGAGALLARAREDFERGEFRWVAEVMAHLVYAEPQNEAARALAAAALEQMGFQAESATWRNAYLLGAHEYRNGPPKPQPGAGAAMLGALPNGLLFDLLAMRVVAPRAEGLAFDIAWHFSDSGEHWLTSLSHGALSSIALDAPPAADASVRTDRATLDALLSQQLAPADALAGSRLQVGGQLPLLARFLGLLDRFSGAFPVVNAAHAEQ</sequence>
<evidence type="ECO:0000313" key="7">
    <source>
        <dbReference type="Proteomes" id="UP001501627"/>
    </source>
</evidence>
<dbReference type="InterPro" id="IPR036866">
    <property type="entry name" value="RibonucZ/Hydroxyglut_hydro"/>
</dbReference>
<evidence type="ECO:0000256" key="4">
    <source>
        <dbReference type="ARBA" id="ARBA00033751"/>
    </source>
</evidence>
<dbReference type="Gene3D" id="1.25.40.880">
    <property type="entry name" value="Alkyl sulfatase, dimerisation domain"/>
    <property type="match status" value="1"/>
</dbReference>
<evidence type="ECO:0000313" key="6">
    <source>
        <dbReference type="EMBL" id="GAA3993754.1"/>
    </source>
</evidence>
<protein>
    <submittedName>
        <fullName evidence="6">Alkyl sulfatase dimerization domain-containing protein</fullName>
    </submittedName>
</protein>
<organism evidence="6 7">
    <name type="scientific">Comamonas faecalis</name>
    <dbReference type="NCBI Taxonomy" id="1387849"/>
    <lineage>
        <taxon>Bacteria</taxon>
        <taxon>Pseudomonadati</taxon>
        <taxon>Pseudomonadota</taxon>
        <taxon>Betaproteobacteria</taxon>
        <taxon>Burkholderiales</taxon>
        <taxon>Comamonadaceae</taxon>
        <taxon>Comamonas</taxon>
    </lineage>
</organism>
<dbReference type="SUPFAM" id="SSF55718">
    <property type="entry name" value="SCP-like"/>
    <property type="match status" value="1"/>
</dbReference>
<dbReference type="InterPro" id="IPR036527">
    <property type="entry name" value="SCP2_sterol-bd_dom_sf"/>
</dbReference>
<dbReference type="InterPro" id="IPR029228">
    <property type="entry name" value="Alkyl_sulf_dimr"/>
</dbReference>
<dbReference type="InterPro" id="IPR001279">
    <property type="entry name" value="Metallo-B-lactamas"/>
</dbReference>
<name>A0ABP7R7N3_9BURK</name>
<dbReference type="Pfam" id="PF14863">
    <property type="entry name" value="Alkyl_sulf_dimr"/>
    <property type="match status" value="1"/>
</dbReference>
<reference evidence="7" key="1">
    <citation type="journal article" date="2019" name="Int. J. Syst. Evol. Microbiol.">
        <title>The Global Catalogue of Microorganisms (GCM) 10K type strain sequencing project: providing services to taxonomists for standard genome sequencing and annotation.</title>
        <authorList>
            <consortium name="The Broad Institute Genomics Platform"/>
            <consortium name="The Broad Institute Genome Sequencing Center for Infectious Disease"/>
            <person name="Wu L."/>
            <person name="Ma J."/>
        </authorList>
    </citation>
    <scope>NUCLEOTIDE SEQUENCE [LARGE SCALE GENOMIC DNA]</scope>
    <source>
        <strain evidence="7">JCM 17561</strain>
    </source>
</reference>
<evidence type="ECO:0000256" key="2">
    <source>
        <dbReference type="ARBA" id="ARBA00022801"/>
    </source>
</evidence>
<dbReference type="Gene3D" id="3.60.15.30">
    <property type="entry name" value="Metallo-beta-lactamase domain"/>
    <property type="match status" value="1"/>
</dbReference>
<feature type="domain" description="Metallo-beta-lactamase" evidence="5">
    <location>
        <begin position="104"/>
        <end position="326"/>
    </location>
</feature>
<dbReference type="PANTHER" id="PTHR43223:SF1">
    <property type="entry name" value="ALKYL_ARYL-SULFATASE BDS1"/>
    <property type="match status" value="1"/>
</dbReference>
<keyword evidence="3" id="KW-0862">Zinc</keyword>
<comment type="similarity">
    <text evidence="4">Belongs to the metallo-beta-lactamase superfamily. Type III sulfatase family.</text>
</comment>
<dbReference type="Pfam" id="PF00753">
    <property type="entry name" value="Lactamase_B"/>
    <property type="match status" value="1"/>
</dbReference>
<gene>
    <name evidence="6" type="ORF">GCM10022279_16550</name>
</gene>
<dbReference type="Pfam" id="PF14864">
    <property type="entry name" value="Alkyl_sulf_C"/>
    <property type="match status" value="1"/>
</dbReference>
<dbReference type="Gene3D" id="3.30.1050.10">
    <property type="entry name" value="SCP2 sterol-binding domain"/>
    <property type="match status" value="1"/>
</dbReference>
<dbReference type="RefSeq" id="WP_103043855.1">
    <property type="nucleotide sequence ID" value="NZ_BAABBP010000012.1"/>
</dbReference>
<proteinExistence type="inferred from homology"/>
<evidence type="ECO:0000256" key="1">
    <source>
        <dbReference type="ARBA" id="ARBA00022723"/>
    </source>
</evidence>
<dbReference type="InterPro" id="IPR052195">
    <property type="entry name" value="Bact_Alkyl/Aryl-Sulfatase"/>
</dbReference>
<dbReference type="Proteomes" id="UP001501627">
    <property type="component" value="Unassembled WGS sequence"/>
</dbReference>
<comment type="caution">
    <text evidence="6">The sequence shown here is derived from an EMBL/GenBank/DDBJ whole genome shotgun (WGS) entry which is preliminary data.</text>
</comment>
<keyword evidence="1" id="KW-0479">Metal-binding</keyword>
<keyword evidence="7" id="KW-1185">Reference proteome</keyword>
<evidence type="ECO:0000256" key="3">
    <source>
        <dbReference type="ARBA" id="ARBA00022833"/>
    </source>
</evidence>
<accession>A0ABP7R7N3</accession>
<dbReference type="PANTHER" id="PTHR43223">
    <property type="entry name" value="ALKYL/ARYL-SULFATASE"/>
    <property type="match status" value="1"/>
</dbReference>
<dbReference type="InterPro" id="IPR038536">
    <property type="entry name" value="Alkyl/aryl-sulf_dimr_sf"/>
</dbReference>
<keyword evidence="2" id="KW-0378">Hydrolase</keyword>
<dbReference type="SUPFAM" id="SSF56281">
    <property type="entry name" value="Metallo-hydrolase/oxidoreductase"/>
    <property type="match status" value="1"/>
</dbReference>
<evidence type="ECO:0000259" key="5">
    <source>
        <dbReference type="SMART" id="SM00849"/>
    </source>
</evidence>
<dbReference type="InterPro" id="IPR029229">
    <property type="entry name" value="Alkyl_sulf_C"/>
</dbReference>
<dbReference type="EMBL" id="BAABBP010000012">
    <property type="protein sequence ID" value="GAA3993754.1"/>
    <property type="molecule type" value="Genomic_DNA"/>
</dbReference>
<dbReference type="InterPro" id="IPR044097">
    <property type="entry name" value="Bds1/SdsA1_MBL-fold"/>
</dbReference>